<feature type="region of interest" description="Disordered" evidence="6">
    <location>
        <begin position="580"/>
        <end position="642"/>
    </location>
</feature>
<feature type="compositionally biased region" description="Low complexity" evidence="6">
    <location>
        <begin position="948"/>
        <end position="972"/>
    </location>
</feature>
<feature type="compositionally biased region" description="Acidic residues" evidence="6">
    <location>
        <begin position="617"/>
        <end position="632"/>
    </location>
</feature>
<feature type="region of interest" description="Disordered" evidence="6">
    <location>
        <begin position="736"/>
        <end position="998"/>
    </location>
</feature>
<dbReference type="GO" id="GO:0031934">
    <property type="term" value="C:mating-type region heterochromatin"/>
    <property type="evidence" value="ECO:0007669"/>
    <property type="project" value="TreeGrafter"/>
</dbReference>
<dbReference type="EMBL" id="KZ819323">
    <property type="protein sequence ID" value="PWN22171.1"/>
    <property type="molecule type" value="Genomic_DNA"/>
</dbReference>
<feature type="compositionally biased region" description="Polar residues" evidence="6">
    <location>
        <begin position="869"/>
        <end position="881"/>
    </location>
</feature>
<accession>A0A316UCM9</accession>
<comment type="similarity">
    <text evidence="2">Belongs to the sirtuin family. Class I subfamily.</text>
</comment>
<feature type="region of interest" description="Disordered" evidence="6">
    <location>
        <begin position="1"/>
        <end position="96"/>
    </location>
</feature>
<keyword evidence="3" id="KW-0808">Transferase</keyword>
<feature type="compositionally biased region" description="Polar residues" evidence="6">
    <location>
        <begin position="913"/>
        <end position="934"/>
    </location>
</feature>
<feature type="compositionally biased region" description="Polar residues" evidence="6">
    <location>
        <begin position="825"/>
        <end position="835"/>
    </location>
</feature>
<comment type="subcellular location">
    <subcellularLocation>
        <location evidence="1">Mitochondrion</location>
    </subcellularLocation>
</comment>
<dbReference type="InterPro" id="IPR026590">
    <property type="entry name" value="Ssirtuin_cat_dom"/>
</dbReference>
<evidence type="ECO:0000256" key="3">
    <source>
        <dbReference type="ARBA" id="ARBA00022679"/>
    </source>
</evidence>
<dbReference type="Pfam" id="PF02146">
    <property type="entry name" value="SIR2"/>
    <property type="match status" value="1"/>
</dbReference>
<dbReference type="GO" id="GO:0017136">
    <property type="term" value="F:histone deacetylase activity, NAD-dependent"/>
    <property type="evidence" value="ECO:0007669"/>
    <property type="project" value="TreeGrafter"/>
</dbReference>
<gene>
    <name evidence="8" type="ORF">BCV69DRAFT_310996</name>
</gene>
<evidence type="ECO:0000259" key="7">
    <source>
        <dbReference type="PROSITE" id="PS50305"/>
    </source>
</evidence>
<dbReference type="GO" id="GO:0005634">
    <property type="term" value="C:nucleus"/>
    <property type="evidence" value="ECO:0007669"/>
    <property type="project" value="TreeGrafter"/>
</dbReference>
<dbReference type="STRING" id="1684307.A0A316UCM9"/>
<dbReference type="SUPFAM" id="SSF52467">
    <property type="entry name" value="DHS-like NAD/FAD-binding domain"/>
    <property type="match status" value="1"/>
</dbReference>
<dbReference type="GO" id="GO:0000122">
    <property type="term" value="P:negative regulation of transcription by RNA polymerase II"/>
    <property type="evidence" value="ECO:0007669"/>
    <property type="project" value="TreeGrafter"/>
</dbReference>
<organism evidence="8 9">
    <name type="scientific">Pseudomicrostroma glucosiphilum</name>
    <dbReference type="NCBI Taxonomy" id="1684307"/>
    <lineage>
        <taxon>Eukaryota</taxon>
        <taxon>Fungi</taxon>
        <taxon>Dikarya</taxon>
        <taxon>Basidiomycota</taxon>
        <taxon>Ustilaginomycotina</taxon>
        <taxon>Exobasidiomycetes</taxon>
        <taxon>Microstromatales</taxon>
        <taxon>Microstromatales incertae sedis</taxon>
        <taxon>Pseudomicrostroma</taxon>
    </lineage>
</organism>
<feature type="compositionally biased region" description="Low complexity" evidence="6">
    <location>
        <begin position="517"/>
        <end position="535"/>
    </location>
</feature>
<feature type="domain" description="Deacetylase sirtuin-type" evidence="7">
    <location>
        <begin position="103"/>
        <end position="480"/>
    </location>
</feature>
<reference evidence="8 9" key="1">
    <citation type="journal article" date="2018" name="Mol. Biol. Evol.">
        <title>Broad Genomic Sampling Reveals a Smut Pathogenic Ancestry of the Fungal Clade Ustilaginomycotina.</title>
        <authorList>
            <person name="Kijpornyongpan T."/>
            <person name="Mondo S.J."/>
            <person name="Barry K."/>
            <person name="Sandor L."/>
            <person name="Lee J."/>
            <person name="Lipzen A."/>
            <person name="Pangilinan J."/>
            <person name="LaButti K."/>
            <person name="Hainaut M."/>
            <person name="Henrissat B."/>
            <person name="Grigoriev I.V."/>
            <person name="Spatafora J.W."/>
            <person name="Aime M.C."/>
        </authorList>
    </citation>
    <scope>NUCLEOTIDE SEQUENCE [LARGE SCALE GENOMIC DNA]</scope>
    <source>
        <strain evidence="8 9">MCA 4718</strain>
    </source>
</reference>
<evidence type="ECO:0000256" key="2">
    <source>
        <dbReference type="ARBA" id="ARBA00006924"/>
    </source>
</evidence>
<feature type="compositionally biased region" description="Basic and acidic residues" evidence="6">
    <location>
        <begin position="419"/>
        <end position="435"/>
    </location>
</feature>
<feature type="region of interest" description="Disordered" evidence="6">
    <location>
        <begin position="685"/>
        <end position="718"/>
    </location>
</feature>
<feature type="region of interest" description="Disordered" evidence="6">
    <location>
        <begin position="270"/>
        <end position="293"/>
    </location>
</feature>
<dbReference type="InterPro" id="IPR050134">
    <property type="entry name" value="NAD-dep_sirtuin_deacylases"/>
</dbReference>
<feature type="compositionally biased region" description="Low complexity" evidence="6">
    <location>
        <begin position="280"/>
        <end position="293"/>
    </location>
</feature>
<feature type="compositionally biased region" description="Low complexity" evidence="6">
    <location>
        <begin position="46"/>
        <end position="96"/>
    </location>
</feature>
<evidence type="ECO:0000256" key="4">
    <source>
        <dbReference type="ARBA" id="ARBA00023027"/>
    </source>
</evidence>
<dbReference type="GO" id="GO:0070403">
    <property type="term" value="F:NAD+ binding"/>
    <property type="evidence" value="ECO:0007669"/>
    <property type="project" value="InterPro"/>
</dbReference>
<evidence type="ECO:0000313" key="8">
    <source>
        <dbReference type="EMBL" id="PWN22171.1"/>
    </source>
</evidence>
<proteinExistence type="inferred from homology"/>
<dbReference type="GO" id="GO:0005739">
    <property type="term" value="C:mitochondrion"/>
    <property type="evidence" value="ECO:0007669"/>
    <property type="project" value="UniProtKB-SubCell"/>
</dbReference>
<feature type="compositionally biased region" description="Low complexity" evidence="6">
    <location>
        <begin position="899"/>
        <end position="909"/>
    </location>
</feature>
<dbReference type="GO" id="GO:1990414">
    <property type="term" value="P:replication-born double-strand break repair via sister chromatid exchange"/>
    <property type="evidence" value="ECO:0007669"/>
    <property type="project" value="TreeGrafter"/>
</dbReference>
<dbReference type="Gene3D" id="3.30.1600.10">
    <property type="entry name" value="SIR2/SIRT2 'Small Domain"/>
    <property type="match status" value="2"/>
</dbReference>
<sequence length="998" mass="103662">MIFIPLPKTATSPLPPPSRSPLADSSSSTSGAGDGITRRRSRRPSSKAQQSSSVSPSASSRASTSVSREGSAAANATASSVNTSARSTPEISVPPSAVASAAVQRDLARVWEAVSDSRRIVVVCGAGISVSQPAGIPDFRSSTGLFKSLKEQHPEAGLTSGKDLFDARLFQSEANTALFYSMIASLHKMTVSAQPTLFHHFLRCLDEQGRLQRVYTQNIDALEERAGLTFGLGEGAGRLFKKTASLGKRKRAAGTGVAVKVEAEDQTLPAGRRRATWSKSQSAPSVSLAPSPSLFGPSPEPTTAMFPRVIPLHGSLANLVCTACDHKMATLPTPSEAVATAIQSLADGEPPECPACSERDAVRLAAGLRSRGIGFLKPDVVLYNGDNKSGERVGECLERDVLGLRDPLDGKVPETTNERLVRKRRAEKEAEKERSFAITEEEEVSQSMLSVGGLLGGGGDDVLGKVFEEDEQDEEEEEGKMADSLADCHVSGPKPRPRKGIQRAVTQPTPTAMIKQASTTSSDGGASTAGGTPTSRNGKAKLKPLPPDLLIVAGTSLKVPGTKRVVREFAKAARARDGIVPKGCKSRHNASANDNREGSNTPSSRSRSRSRISPGEVDSDSDADSDSDEEGAREDGSNPHRPIRTVLLNYDFPVPSKEWEGIFDVWIQGDVQASAGGLWKAAQGFGRGRPVGAGDDSEEEDAKDAAAGEEAESIEGCEGWHVGMDQLDEAREVAKKNGKLARVSKQAFTAGEDKDFLSPPLRTSSAKSTRRVSSTATNGLSASAGGRRSPAAGTSATSRLKALKEENASSAAAAGFGEGEDVDMTETSMDYSDGSSPVIKVTPAASPQKGRVGPKSPQKPKVAKVTKAASGTSTLKRTPSLKSAAARKTLAANGSDGSAIAAATATTLASDVAPSTSKGKAESNKSANQGQVDKSFTAVKRRNSMPNTSTSTSIAGTTAGKTKAGAGKEGSAAGAGGAGGSKVARKPSVGRPRKSVGG</sequence>
<feature type="region of interest" description="Disordered" evidence="6">
    <location>
        <begin position="470"/>
        <end position="544"/>
    </location>
</feature>
<feature type="compositionally biased region" description="Acidic residues" evidence="6">
    <location>
        <begin position="695"/>
        <end position="715"/>
    </location>
</feature>
<evidence type="ECO:0000256" key="1">
    <source>
        <dbReference type="ARBA" id="ARBA00004173"/>
    </source>
</evidence>
<dbReference type="AlphaFoldDB" id="A0A316UCM9"/>
<dbReference type="InterPro" id="IPR026591">
    <property type="entry name" value="Sirtuin_cat_small_dom_sf"/>
</dbReference>
<dbReference type="GeneID" id="37016562"/>
<evidence type="ECO:0000313" key="9">
    <source>
        <dbReference type="Proteomes" id="UP000245942"/>
    </source>
</evidence>
<name>A0A316UCM9_9BASI</name>
<dbReference type="InterPro" id="IPR003000">
    <property type="entry name" value="Sirtuin"/>
</dbReference>
<keyword evidence="9" id="KW-1185">Reference proteome</keyword>
<evidence type="ECO:0000256" key="6">
    <source>
        <dbReference type="SAM" id="MobiDB-lite"/>
    </source>
</evidence>
<dbReference type="InterPro" id="IPR029035">
    <property type="entry name" value="DHS-like_NAD/FAD-binding_dom"/>
</dbReference>
<feature type="compositionally biased region" description="Low complexity" evidence="6">
    <location>
        <begin position="20"/>
        <end position="31"/>
    </location>
</feature>
<feature type="compositionally biased region" description="Polar residues" evidence="6">
    <location>
        <begin position="761"/>
        <end position="778"/>
    </location>
</feature>
<dbReference type="PROSITE" id="PS50305">
    <property type="entry name" value="SIRTUIN"/>
    <property type="match status" value="1"/>
</dbReference>
<dbReference type="Gene3D" id="3.40.50.1220">
    <property type="entry name" value="TPP-binding domain"/>
    <property type="match status" value="1"/>
</dbReference>
<feature type="compositionally biased region" description="Low complexity" evidence="6">
    <location>
        <begin position="779"/>
        <end position="796"/>
    </location>
</feature>
<dbReference type="GO" id="GO:0006282">
    <property type="term" value="P:regulation of DNA repair"/>
    <property type="evidence" value="ECO:0007669"/>
    <property type="project" value="TreeGrafter"/>
</dbReference>
<dbReference type="GO" id="GO:0031508">
    <property type="term" value="P:pericentric heterochromatin formation"/>
    <property type="evidence" value="ECO:0007669"/>
    <property type="project" value="TreeGrafter"/>
</dbReference>
<feature type="region of interest" description="Disordered" evidence="6">
    <location>
        <begin position="419"/>
        <end position="445"/>
    </location>
</feature>
<dbReference type="PANTHER" id="PTHR11085:SF15">
    <property type="entry name" value="NAD-DEPENDENT HISTONE DEACETYLASE HST4"/>
    <property type="match status" value="1"/>
</dbReference>
<protein>
    <submittedName>
        <fullName evidence="8">DHS-like NAD/FAD-binding domain-containing protein</fullName>
    </submittedName>
</protein>
<dbReference type="PANTHER" id="PTHR11085">
    <property type="entry name" value="NAD-DEPENDENT PROTEIN DEACYLASE SIRTUIN-5, MITOCHONDRIAL-RELATED"/>
    <property type="match status" value="1"/>
</dbReference>
<dbReference type="OrthoDB" id="2919105at2759"/>
<dbReference type="Proteomes" id="UP000245942">
    <property type="component" value="Unassembled WGS sequence"/>
</dbReference>
<dbReference type="RefSeq" id="XP_025349331.1">
    <property type="nucleotide sequence ID" value="XM_025494828.1"/>
</dbReference>
<keyword evidence="4" id="KW-0520">NAD</keyword>
<comment type="caution">
    <text evidence="5">Lacks conserved residue(s) required for the propagation of feature annotation.</text>
</comment>
<evidence type="ECO:0000256" key="5">
    <source>
        <dbReference type="PROSITE-ProRule" id="PRU00236"/>
    </source>
</evidence>
<feature type="compositionally biased region" description="Polar residues" evidence="6">
    <location>
        <begin position="589"/>
        <end position="602"/>
    </location>
</feature>